<dbReference type="InterPro" id="IPR016566">
    <property type="entry name" value="UCP010219"/>
</dbReference>
<dbReference type="PIRSF" id="PIRSF010219">
    <property type="entry name" value="UCP010219"/>
    <property type="match status" value="1"/>
</dbReference>
<evidence type="ECO:0000313" key="3">
    <source>
        <dbReference type="Proteomes" id="UP000547528"/>
    </source>
</evidence>
<sequence>MTDNDSAGQVGRQLSGAAAGRVRAREDGSLDVMASIGGWRGLAEASLPAAGFLIAYLLTEELVPAILLAVGLGAVFTVVRLLQRGSLIQSFSGLVGVGICAAFAYFSGDARGYYEPGFVINVAYLIGFGVSVLVKWPFMGILFGLIRGEGFDWRYDAVRRRRYALATWLIAAVLAARLVVQFPLYLADNVAALGVTRLVMGVPLYALALWLGWMLTRPGPQGIVADSEAEDASP</sequence>
<feature type="transmembrane region" description="Helical" evidence="1">
    <location>
        <begin position="62"/>
        <end position="82"/>
    </location>
</feature>
<feature type="transmembrane region" description="Helical" evidence="1">
    <location>
        <begin position="190"/>
        <end position="213"/>
    </location>
</feature>
<dbReference type="RefSeq" id="WP_183357328.1">
    <property type="nucleotide sequence ID" value="NZ_BAABKR010000001.1"/>
</dbReference>
<organism evidence="2 3">
    <name type="scientific">Garicola koreensis</name>
    <dbReference type="NCBI Taxonomy" id="1262554"/>
    <lineage>
        <taxon>Bacteria</taxon>
        <taxon>Bacillati</taxon>
        <taxon>Actinomycetota</taxon>
        <taxon>Actinomycetes</taxon>
        <taxon>Micrococcales</taxon>
        <taxon>Micrococcaceae</taxon>
        <taxon>Garicola</taxon>
    </lineage>
</organism>
<dbReference type="EMBL" id="JACIBT010000001">
    <property type="protein sequence ID" value="MBB3666945.1"/>
    <property type="molecule type" value="Genomic_DNA"/>
</dbReference>
<comment type="caution">
    <text evidence="2">The sequence shown here is derived from an EMBL/GenBank/DDBJ whole genome shotgun (WGS) entry which is preliminary data.</text>
</comment>
<keyword evidence="1" id="KW-1133">Transmembrane helix</keyword>
<reference evidence="2 3" key="1">
    <citation type="submission" date="2020-08" db="EMBL/GenBank/DDBJ databases">
        <title>Sequencing the genomes of 1000 actinobacteria strains.</title>
        <authorList>
            <person name="Klenk H.-P."/>
        </authorList>
    </citation>
    <scope>NUCLEOTIDE SEQUENCE [LARGE SCALE GENOMIC DNA]</scope>
    <source>
        <strain evidence="2 3">DSM 28238</strain>
    </source>
</reference>
<dbReference type="Pfam" id="PF11361">
    <property type="entry name" value="DUF3159"/>
    <property type="match status" value="1"/>
</dbReference>
<dbReference type="AlphaFoldDB" id="A0A7W5TNY3"/>
<evidence type="ECO:0000256" key="1">
    <source>
        <dbReference type="SAM" id="Phobius"/>
    </source>
</evidence>
<feature type="transmembrane region" description="Helical" evidence="1">
    <location>
        <begin position="87"/>
        <end position="106"/>
    </location>
</feature>
<accession>A0A7W5TNY3</accession>
<keyword evidence="1" id="KW-0472">Membrane</keyword>
<feature type="transmembrane region" description="Helical" evidence="1">
    <location>
        <begin position="163"/>
        <end position="184"/>
    </location>
</feature>
<evidence type="ECO:0000313" key="2">
    <source>
        <dbReference type="EMBL" id="MBB3666945.1"/>
    </source>
</evidence>
<feature type="transmembrane region" description="Helical" evidence="1">
    <location>
        <begin position="118"/>
        <end position="143"/>
    </location>
</feature>
<keyword evidence="1" id="KW-0812">Transmembrane</keyword>
<keyword evidence="3" id="KW-1185">Reference proteome</keyword>
<proteinExistence type="predicted"/>
<protein>
    <submittedName>
        <fullName evidence="2">Hydrogenase/urease accessory protein HupE</fullName>
    </submittedName>
</protein>
<gene>
    <name evidence="2" type="ORF">FHX47_000538</name>
</gene>
<name>A0A7W5TNY3_9MICC</name>
<dbReference type="Proteomes" id="UP000547528">
    <property type="component" value="Unassembled WGS sequence"/>
</dbReference>